<feature type="region of interest" description="Involved in Mg(2+) ion dislocation from EF-Tu" evidence="6">
    <location>
        <begin position="79"/>
        <end position="82"/>
    </location>
</feature>
<keyword evidence="3 6" id="KW-0251">Elongation factor</keyword>
<dbReference type="HAMAP" id="MF_00050">
    <property type="entry name" value="EF_Ts"/>
    <property type="match status" value="1"/>
</dbReference>
<reference evidence="8 9" key="1">
    <citation type="submission" date="2018-03" db="EMBL/GenBank/DDBJ databases">
        <title>Genome sequencing of Weissella confusa isolates.</title>
        <authorList>
            <person name="Kajala I."/>
            <person name="Baruah R."/>
            <person name="Bergsveinson J."/>
            <person name="Juvonen R."/>
            <person name="Ziola B."/>
        </authorList>
    </citation>
    <scope>NUCLEOTIDE SEQUENCE [LARGE SCALE GENOMIC DNA]</scope>
    <source>
        <strain evidence="8 9">VTT E-062653</strain>
    </source>
</reference>
<dbReference type="PANTHER" id="PTHR11741">
    <property type="entry name" value="ELONGATION FACTOR TS"/>
    <property type="match status" value="1"/>
</dbReference>
<dbReference type="GO" id="GO:0003746">
    <property type="term" value="F:translation elongation factor activity"/>
    <property type="evidence" value="ECO:0007669"/>
    <property type="project" value="UniProtKB-UniRule"/>
</dbReference>
<evidence type="ECO:0000256" key="5">
    <source>
        <dbReference type="ARBA" id="ARBA00025453"/>
    </source>
</evidence>
<dbReference type="InterPro" id="IPR036402">
    <property type="entry name" value="EF-Ts_dimer_sf"/>
</dbReference>
<gene>
    <name evidence="6" type="primary">tsf</name>
    <name evidence="8" type="ORF">C6P11_06630</name>
</gene>
<evidence type="ECO:0000313" key="9">
    <source>
        <dbReference type="Proteomes" id="UP000297646"/>
    </source>
</evidence>
<dbReference type="InterPro" id="IPR018101">
    <property type="entry name" value="Transl_elong_Ts_CS"/>
</dbReference>
<comment type="caution">
    <text evidence="8">The sequence shown here is derived from an EMBL/GenBank/DDBJ whole genome shotgun (WGS) entry which is preliminary data.</text>
</comment>
<evidence type="ECO:0000256" key="4">
    <source>
        <dbReference type="ARBA" id="ARBA00022917"/>
    </source>
</evidence>
<comment type="subcellular location">
    <subcellularLocation>
        <location evidence="6">Cytoplasm</location>
    </subcellularLocation>
</comment>
<organism evidence="8 9">
    <name type="scientific">Weissella confusa</name>
    <name type="common">Lactobacillus confusus</name>
    <dbReference type="NCBI Taxonomy" id="1583"/>
    <lineage>
        <taxon>Bacteria</taxon>
        <taxon>Bacillati</taxon>
        <taxon>Bacillota</taxon>
        <taxon>Bacilli</taxon>
        <taxon>Lactobacillales</taxon>
        <taxon>Lactobacillaceae</taxon>
        <taxon>Weissella</taxon>
    </lineage>
</organism>
<dbReference type="EMBL" id="PVSN01000043">
    <property type="protein sequence ID" value="TGE72114.1"/>
    <property type="molecule type" value="Genomic_DNA"/>
</dbReference>
<evidence type="ECO:0000256" key="2">
    <source>
        <dbReference type="ARBA" id="ARBA00016956"/>
    </source>
</evidence>
<dbReference type="AlphaFoldDB" id="A0A4Z0RY36"/>
<evidence type="ECO:0000256" key="3">
    <source>
        <dbReference type="ARBA" id="ARBA00022768"/>
    </source>
</evidence>
<evidence type="ECO:0000259" key="7">
    <source>
        <dbReference type="Pfam" id="PF00889"/>
    </source>
</evidence>
<dbReference type="FunFam" id="1.10.286.20:FF:000001">
    <property type="entry name" value="Elongation factor Ts"/>
    <property type="match status" value="1"/>
</dbReference>
<dbReference type="Gene3D" id="1.10.286.20">
    <property type="match status" value="1"/>
</dbReference>
<dbReference type="Gene3D" id="3.30.479.20">
    <property type="entry name" value="Elongation factor Ts, dimerisation domain"/>
    <property type="match status" value="2"/>
</dbReference>
<comment type="similarity">
    <text evidence="1 6">Belongs to the EF-Ts family.</text>
</comment>
<dbReference type="SUPFAM" id="SSF54713">
    <property type="entry name" value="Elongation factor Ts (EF-Ts), dimerisation domain"/>
    <property type="match status" value="2"/>
</dbReference>
<comment type="function">
    <text evidence="5 6">Associates with the EF-Tu.GDP complex and induces the exchange of GDP to GTP. It remains bound to the aminoacyl-tRNA.EF-Tu.GTP complex up to the GTP hydrolysis stage on the ribosome.</text>
</comment>
<feature type="domain" description="Translation elongation factor EFTs/EF1B dimerisation" evidence="7">
    <location>
        <begin position="70"/>
        <end position="274"/>
    </location>
</feature>
<sequence length="292" mass="31379">MAITASQVKELREKTGVGMMDAKKALVETDGDMDKAIDVLREKGMAKAAKKADAVAAEGMTFVAVKDNAAAIIELNSQTDFVAGNAEFNDLLHAVANAIVEFKPADVEAALALQVSEDATLNEMIIRTTQVTGEKITLRRFQIVEKSEGQEFGTYSHMGGRISSVVLLDGADAETAKDVAMHVAAIAPQYVSREEVPADVLAHEKEVQMNSEDLQGKPDNIKEKMVEGRLNKFLADISLVDQPFVKGDGKETVAKFVESKGGKVVSFVRYEVGEGMEKANVDFAAEVAAQIG</sequence>
<name>A0A4Z0RY36_WEICO</name>
<keyword evidence="4 6" id="KW-0648">Protein biosynthesis</keyword>
<dbReference type="RefSeq" id="WP_135519702.1">
    <property type="nucleotide sequence ID" value="NZ_PVSN01000043.1"/>
</dbReference>
<dbReference type="Proteomes" id="UP000297646">
    <property type="component" value="Unassembled WGS sequence"/>
</dbReference>
<protein>
    <recommendedName>
        <fullName evidence="2 6">Elongation factor Ts</fullName>
        <shortName evidence="6">EF-Ts</shortName>
    </recommendedName>
</protein>
<dbReference type="SUPFAM" id="SSF46934">
    <property type="entry name" value="UBA-like"/>
    <property type="match status" value="1"/>
</dbReference>
<dbReference type="Pfam" id="PF00889">
    <property type="entry name" value="EF_TS"/>
    <property type="match status" value="1"/>
</dbReference>
<dbReference type="InterPro" id="IPR009060">
    <property type="entry name" value="UBA-like_sf"/>
</dbReference>
<evidence type="ECO:0000256" key="6">
    <source>
        <dbReference type="HAMAP-Rule" id="MF_00050"/>
    </source>
</evidence>
<proteinExistence type="inferred from homology"/>
<dbReference type="InterPro" id="IPR001816">
    <property type="entry name" value="Transl_elong_EFTs/EF1B"/>
</dbReference>
<dbReference type="NCBIfam" id="TIGR00116">
    <property type="entry name" value="tsf"/>
    <property type="match status" value="1"/>
</dbReference>
<dbReference type="FunFam" id="1.10.8.10:FF:000001">
    <property type="entry name" value="Elongation factor Ts"/>
    <property type="match status" value="1"/>
</dbReference>
<evidence type="ECO:0000256" key="1">
    <source>
        <dbReference type="ARBA" id="ARBA00005532"/>
    </source>
</evidence>
<accession>A0A4Z0RY36</accession>
<dbReference type="PANTHER" id="PTHR11741:SF0">
    <property type="entry name" value="ELONGATION FACTOR TS, MITOCHONDRIAL"/>
    <property type="match status" value="1"/>
</dbReference>
<dbReference type="CDD" id="cd14275">
    <property type="entry name" value="UBA_EF-Ts"/>
    <property type="match status" value="1"/>
</dbReference>
<dbReference type="OrthoDB" id="9808348at2"/>
<keyword evidence="6" id="KW-0963">Cytoplasm</keyword>
<dbReference type="GO" id="GO:0005737">
    <property type="term" value="C:cytoplasm"/>
    <property type="evidence" value="ECO:0007669"/>
    <property type="project" value="UniProtKB-SubCell"/>
</dbReference>
<dbReference type="InterPro" id="IPR014039">
    <property type="entry name" value="Transl_elong_EFTs/EF1B_dimer"/>
</dbReference>
<dbReference type="Gene3D" id="1.10.8.10">
    <property type="entry name" value="DNA helicase RuvA subunit, C-terminal domain"/>
    <property type="match status" value="1"/>
</dbReference>
<evidence type="ECO:0000313" key="8">
    <source>
        <dbReference type="EMBL" id="TGE72114.1"/>
    </source>
</evidence>
<dbReference type="PROSITE" id="PS01126">
    <property type="entry name" value="EF_TS_1"/>
    <property type="match status" value="1"/>
</dbReference>